<reference evidence="2" key="2">
    <citation type="submission" date="2025-08" db="UniProtKB">
        <authorList>
            <consortium name="RefSeq"/>
        </authorList>
    </citation>
    <scope>IDENTIFICATION</scope>
    <source>
        <tissue evidence="2">Leaf</tissue>
    </source>
</reference>
<gene>
    <name evidence="2" type="primary">LOC107801747</name>
</gene>
<evidence type="ECO:0000313" key="1">
    <source>
        <dbReference type="Proteomes" id="UP000790787"/>
    </source>
</evidence>
<dbReference type="Proteomes" id="UP000790787">
    <property type="component" value="Chromosome 20"/>
</dbReference>
<reference evidence="1" key="1">
    <citation type="journal article" date="2014" name="Nat. Commun.">
        <title>The tobacco genome sequence and its comparison with those of tomato and potato.</title>
        <authorList>
            <person name="Sierro N."/>
            <person name="Battey J.N."/>
            <person name="Ouadi S."/>
            <person name="Bakaher N."/>
            <person name="Bovet L."/>
            <person name="Willig A."/>
            <person name="Goepfert S."/>
            <person name="Peitsch M.C."/>
            <person name="Ivanov N.V."/>
        </authorList>
    </citation>
    <scope>NUCLEOTIDE SEQUENCE [LARGE SCALE GENOMIC DNA]</scope>
</reference>
<sequence>MGQLAANQNTRPAVAHKRRLTEFETVALTEECTSRVQNKFPQKLKDLGSFPIPVRIGNIDVGRALCDFGAHINLMPLSLFKQLVMGAPRPTTVMLQQADRSIAYPEGVIEDVLLQIGKFIFSAGFIILDYEADKQAIQLPRHYDELFMISVVEIDEQLFDMSVYLDDSLEKPLMLFDSLEIDDKEEKLLKVLHEHKRAIGYILVAVDYVSMWVEAIANPTNDAKIVINFVKKHIFTHFGTPRVLISDGGTHFCKQLLNNVLAKYAVKHKVAAAYHPQTSGQVEVSNREVKQILEKTVSRNRKDWAGKLDDALWAYQTAYKTPHSLFRLGDAVNVNLVKEFYANWQPEASLDVVYEVQNIPTSSFRDSSIGQTIRLSANSYVALTLLPHERRMRMNATRK</sequence>
<proteinExistence type="predicted"/>
<dbReference type="RefSeq" id="XP_075096453.1">
    <property type="nucleotide sequence ID" value="XM_075240352.1"/>
</dbReference>
<protein>
    <submittedName>
        <fullName evidence="2">Uncharacterized protein LOC107801747</fullName>
    </submittedName>
</protein>
<accession>A0AC58TGV1</accession>
<keyword evidence="1" id="KW-1185">Reference proteome</keyword>
<evidence type="ECO:0000313" key="2">
    <source>
        <dbReference type="RefSeq" id="XP_075096453.1"/>
    </source>
</evidence>
<organism evidence="1 2">
    <name type="scientific">Nicotiana tabacum</name>
    <name type="common">Common tobacco</name>
    <dbReference type="NCBI Taxonomy" id="4097"/>
    <lineage>
        <taxon>Eukaryota</taxon>
        <taxon>Viridiplantae</taxon>
        <taxon>Streptophyta</taxon>
        <taxon>Embryophyta</taxon>
        <taxon>Tracheophyta</taxon>
        <taxon>Spermatophyta</taxon>
        <taxon>Magnoliopsida</taxon>
        <taxon>eudicotyledons</taxon>
        <taxon>Gunneridae</taxon>
        <taxon>Pentapetalae</taxon>
        <taxon>asterids</taxon>
        <taxon>lamiids</taxon>
        <taxon>Solanales</taxon>
        <taxon>Solanaceae</taxon>
        <taxon>Nicotianoideae</taxon>
        <taxon>Nicotianeae</taxon>
        <taxon>Nicotiana</taxon>
    </lineage>
</organism>
<name>A0AC58TGV1_TOBAC</name>